<comment type="caution">
    <text evidence="1">The sequence shown here is derived from an EMBL/GenBank/DDBJ whole genome shotgun (WGS) entry which is preliminary data.</text>
</comment>
<organism evidence="1 2">
    <name type="scientific">Lolium multiflorum</name>
    <name type="common">Italian ryegrass</name>
    <name type="synonym">Lolium perenne subsp. multiflorum</name>
    <dbReference type="NCBI Taxonomy" id="4521"/>
    <lineage>
        <taxon>Eukaryota</taxon>
        <taxon>Viridiplantae</taxon>
        <taxon>Streptophyta</taxon>
        <taxon>Embryophyta</taxon>
        <taxon>Tracheophyta</taxon>
        <taxon>Spermatophyta</taxon>
        <taxon>Magnoliopsida</taxon>
        <taxon>Liliopsida</taxon>
        <taxon>Poales</taxon>
        <taxon>Poaceae</taxon>
        <taxon>BOP clade</taxon>
        <taxon>Pooideae</taxon>
        <taxon>Poodae</taxon>
        <taxon>Poeae</taxon>
        <taxon>Poeae Chloroplast Group 2 (Poeae type)</taxon>
        <taxon>Loliodinae</taxon>
        <taxon>Loliinae</taxon>
        <taxon>Lolium</taxon>
    </lineage>
</organism>
<evidence type="ECO:0000313" key="2">
    <source>
        <dbReference type="Proteomes" id="UP001231189"/>
    </source>
</evidence>
<accession>A0AAD8VTF0</accession>
<keyword evidence="2" id="KW-1185">Reference proteome</keyword>
<reference evidence="1" key="1">
    <citation type="submission" date="2023-07" db="EMBL/GenBank/DDBJ databases">
        <title>A chromosome-level genome assembly of Lolium multiflorum.</title>
        <authorList>
            <person name="Chen Y."/>
            <person name="Copetti D."/>
            <person name="Kolliker R."/>
            <person name="Studer B."/>
        </authorList>
    </citation>
    <scope>NUCLEOTIDE SEQUENCE</scope>
    <source>
        <strain evidence="1">02402/16</strain>
        <tissue evidence="1">Leaf</tissue>
    </source>
</reference>
<evidence type="ECO:0000313" key="1">
    <source>
        <dbReference type="EMBL" id="KAK1619067.1"/>
    </source>
</evidence>
<proteinExistence type="predicted"/>
<name>A0AAD8VTF0_LOLMU</name>
<dbReference type="EMBL" id="JAUUTY010000006">
    <property type="protein sequence ID" value="KAK1619067.1"/>
    <property type="molecule type" value="Genomic_DNA"/>
</dbReference>
<sequence>MDMVRDDLLICQLRLLHWLLVHVVAFWWVHDVVLDVGLWREHQHSRERLHILGVSPLVLQPIGAAGVRLGEYVPRPVLLLRWSIIFLFRGRASVAVAVAPGLCWRHLVHLMRLLVNIAVVEALEVSLDVLALSVVLGLKPPRQKW</sequence>
<dbReference type="AlphaFoldDB" id="A0AAD8VTF0"/>
<dbReference type="Proteomes" id="UP001231189">
    <property type="component" value="Unassembled WGS sequence"/>
</dbReference>
<gene>
    <name evidence="1" type="ORF">QYE76_024584</name>
</gene>
<protein>
    <submittedName>
        <fullName evidence="1">Uncharacterized protein</fullName>
    </submittedName>
</protein>